<dbReference type="Proteomes" id="UP000605970">
    <property type="component" value="Unassembled WGS sequence"/>
</dbReference>
<reference evidence="2" key="1">
    <citation type="journal article" date="2020" name="Ecol. Evol.">
        <title>Genome structure and content of the rice root-knot nematode (Meloidogyne graminicola).</title>
        <authorList>
            <person name="Phan N.T."/>
            <person name="Danchin E.G.J."/>
            <person name="Klopp C."/>
            <person name="Perfus-Barbeoch L."/>
            <person name="Kozlowski D.K."/>
            <person name="Koutsovoulos G.D."/>
            <person name="Lopez-Roques C."/>
            <person name="Bouchez O."/>
            <person name="Zahm M."/>
            <person name="Besnard G."/>
            <person name="Bellafiore S."/>
        </authorList>
    </citation>
    <scope>NUCLEOTIDE SEQUENCE</scope>
    <source>
        <strain evidence="2">VN-18</strain>
    </source>
</reference>
<comment type="caution">
    <text evidence="2">The sequence shown here is derived from an EMBL/GenBank/DDBJ whole genome shotgun (WGS) entry which is preliminary data.</text>
</comment>
<protein>
    <submittedName>
        <fullName evidence="2">Uncharacterized protein</fullName>
    </submittedName>
</protein>
<organism evidence="2 3">
    <name type="scientific">Meloidogyne graminicola</name>
    <dbReference type="NCBI Taxonomy" id="189291"/>
    <lineage>
        <taxon>Eukaryota</taxon>
        <taxon>Metazoa</taxon>
        <taxon>Ecdysozoa</taxon>
        <taxon>Nematoda</taxon>
        <taxon>Chromadorea</taxon>
        <taxon>Rhabditida</taxon>
        <taxon>Tylenchina</taxon>
        <taxon>Tylenchomorpha</taxon>
        <taxon>Tylenchoidea</taxon>
        <taxon>Meloidogynidae</taxon>
        <taxon>Meloidogyninae</taxon>
        <taxon>Meloidogyne</taxon>
    </lineage>
</organism>
<feature type="chain" id="PRO_5035724470" evidence="1">
    <location>
        <begin position="25"/>
        <end position="726"/>
    </location>
</feature>
<dbReference type="OrthoDB" id="10571075at2759"/>
<dbReference type="EMBL" id="JABEBT010000116">
    <property type="protein sequence ID" value="KAF7631158.1"/>
    <property type="molecule type" value="Genomic_DNA"/>
</dbReference>
<evidence type="ECO:0000256" key="1">
    <source>
        <dbReference type="SAM" id="SignalP"/>
    </source>
</evidence>
<keyword evidence="3" id="KW-1185">Reference proteome</keyword>
<gene>
    <name evidence="2" type="ORF">Mgra_00008597</name>
</gene>
<evidence type="ECO:0000313" key="3">
    <source>
        <dbReference type="Proteomes" id="UP000605970"/>
    </source>
</evidence>
<dbReference type="AlphaFoldDB" id="A0A8S9ZF82"/>
<keyword evidence="1" id="KW-0732">Signal</keyword>
<proteinExistence type="predicted"/>
<name>A0A8S9ZF82_9BILA</name>
<evidence type="ECO:0000313" key="2">
    <source>
        <dbReference type="EMBL" id="KAF7631158.1"/>
    </source>
</evidence>
<accession>A0A8S9ZF82</accession>
<sequence length="726" mass="84690">MRLLKYLLLQLVLILIIYQELIEGLPSFHHQTFEIACSRFYGTESKPSHNTIFYSIIYYKLYGMLKFSKKSSRETIWNLLARLFVPLPRWKRGEILLMFCQSVYSLETTGINGSQLENCFNYLFDKNNKGFAGIKKGRMYNAAADLYKKIILKKSAILGEMLFEALESNELKTVYKIVFGRSRHEILPLLEGQEEFYPFEGKLEKIYLEKKFTEEKGEMWNNTPKSLEKHIKFKKFEANNSMKKVYDLLLKRIDAILGKRLLDDFEYISHLNSLCDLCRESTVHNLEILNQLIRLIENIVIFYEFKSENAREFGHNLQLKDNQSVKCLKNLIEFKVIMGKSNKNLTLQTNGSDVERDTQQISTAQLYLNQLKIIMTISMLTEGKYYYYTRLQKELQTIHIKGNHSEAIEFLFLHIDDDMSEILAKYPEKELKKDLEKFEKIQIGANNFFYAYENILFQIKNESPEKHCYVVTEIENALFSELKQLQLESDEVEIPTANNRELIETNLFKKLYELNSSQLINSSNFYKIIDDYLSNFSMENNWHLIIKLKELISEEDKIFPYKFAEISSELEMLKQKYSSSLIESIGQGNITRLNESLKNELIKWGLTGQGPSSSNNMSDSSSSEREVIKKIIDEKNKGKEKSSESIVECNNHHESGANNCGETSDSTNEILLVNEAETIPISFPALTEMDEVSEETDVSNLQMGQEKNKPKFMWSKFSNLWNKRKP</sequence>
<feature type="signal peptide" evidence="1">
    <location>
        <begin position="1"/>
        <end position="24"/>
    </location>
</feature>